<gene>
    <name evidence="2" type="ORF">UFOPK2731_00461</name>
    <name evidence="3" type="ORF">UFOPK3161_00717</name>
    <name evidence="1" type="ORF">UFOPK3962_00693</name>
    <name evidence="4" type="ORF">UFOPK4427_00666</name>
</gene>
<evidence type="ECO:0000313" key="2">
    <source>
        <dbReference type="EMBL" id="CAB4725128.1"/>
    </source>
</evidence>
<organism evidence="2">
    <name type="scientific">freshwater metagenome</name>
    <dbReference type="NCBI Taxonomy" id="449393"/>
    <lineage>
        <taxon>unclassified sequences</taxon>
        <taxon>metagenomes</taxon>
        <taxon>ecological metagenomes</taxon>
    </lineage>
</organism>
<evidence type="ECO:0000313" key="3">
    <source>
        <dbReference type="EMBL" id="CAB4823507.1"/>
    </source>
</evidence>
<evidence type="ECO:0000313" key="1">
    <source>
        <dbReference type="EMBL" id="CAB4337442.1"/>
    </source>
</evidence>
<name>A0A6J6RRU8_9ZZZZ</name>
<dbReference type="Gene3D" id="3.90.550.40">
    <property type="match status" value="1"/>
</dbReference>
<evidence type="ECO:0000313" key="4">
    <source>
        <dbReference type="EMBL" id="CAB5143835.1"/>
    </source>
</evidence>
<dbReference type="EMBL" id="CAEZYO010000009">
    <property type="protein sequence ID" value="CAB4725128.1"/>
    <property type="molecule type" value="Genomic_DNA"/>
</dbReference>
<dbReference type="InterPro" id="IPR029044">
    <property type="entry name" value="Nucleotide-diphossugar_trans"/>
</dbReference>
<dbReference type="EMBL" id="CAFABC010000014">
    <property type="protein sequence ID" value="CAB4823507.1"/>
    <property type="molecule type" value="Genomic_DNA"/>
</dbReference>
<dbReference type="EMBL" id="CAESAH010000015">
    <property type="protein sequence ID" value="CAB4337442.1"/>
    <property type="molecule type" value="Genomic_DNA"/>
</dbReference>
<protein>
    <submittedName>
        <fullName evidence="2">Unannotated protein</fullName>
    </submittedName>
</protein>
<dbReference type="EMBL" id="CAFBRY010000014">
    <property type="protein sequence ID" value="CAB5143835.1"/>
    <property type="molecule type" value="Genomic_DNA"/>
</dbReference>
<accession>A0A6J6RRU8</accession>
<dbReference type="SUPFAM" id="SSF53448">
    <property type="entry name" value="Nucleotide-diphospho-sugar transferases"/>
    <property type="match status" value="1"/>
</dbReference>
<dbReference type="AlphaFoldDB" id="A0A6J6RRU8"/>
<sequence length="237" mass="26954">MASIVIATPMYGGMCHGIYMKSMIQLFFTLRSNGHSIELVDIANESLVTRARNTLTELFLRTNFDYLLFIDADQGFDANGVLRMIEENVDVIAAPVPMKGINWDRIKAASKAGIPDLENHTGMWNFNGLSKESIEILSRTKEQILEVNSAGTGLILIKRDVFEKLKPYVPSYRYNTPNDRNIAVNEGMYNFWDVSVDESGLLMSEDFHFCKIWRKLGGKIYMAPYVSVTHAGTYWFR</sequence>
<reference evidence="2" key="1">
    <citation type="submission" date="2020-05" db="EMBL/GenBank/DDBJ databases">
        <authorList>
            <person name="Chiriac C."/>
            <person name="Salcher M."/>
            <person name="Ghai R."/>
            <person name="Kavagutti S V."/>
        </authorList>
    </citation>
    <scope>NUCLEOTIDE SEQUENCE</scope>
</reference>
<proteinExistence type="predicted"/>